<name>A0A3B1DVS1_9ZZZZ</name>
<evidence type="ECO:0000256" key="5">
    <source>
        <dbReference type="ARBA" id="ARBA00023235"/>
    </source>
</evidence>
<dbReference type="AlphaFoldDB" id="A0A3B1DVS1"/>
<dbReference type="Gene3D" id="3.30.1360.40">
    <property type="match status" value="1"/>
</dbReference>
<dbReference type="PROSITE" id="PS52040">
    <property type="entry name" value="TOPO_IIA"/>
    <property type="match status" value="1"/>
</dbReference>
<dbReference type="EC" id="5.6.2.2" evidence="2"/>
<dbReference type="InterPro" id="IPR013758">
    <property type="entry name" value="Topo_IIA_A/C_ab"/>
</dbReference>
<evidence type="ECO:0000313" key="8">
    <source>
        <dbReference type="EMBL" id="VAX39340.1"/>
    </source>
</evidence>
<dbReference type="Pfam" id="PF03989">
    <property type="entry name" value="DNA_gyraseA_C"/>
    <property type="match status" value="4"/>
</dbReference>
<comment type="similarity">
    <text evidence="1">Belongs to the type II topoisomerase GyrA/ParC subunit family.</text>
</comment>
<dbReference type="SUPFAM" id="SSF101904">
    <property type="entry name" value="GyrA/ParC C-terminal domain-like"/>
    <property type="match status" value="1"/>
</dbReference>
<protein>
    <recommendedName>
        <fullName evidence="2">DNA topoisomerase (ATP-hydrolyzing)</fullName>
        <ecNumber evidence="2">5.6.2.2</ecNumber>
    </recommendedName>
</protein>
<dbReference type="GO" id="GO:0003677">
    <property type="term" value="F:DNA binding"/>
    <property type="evidence" value="ECO:0007669"/>
    <property type="project" value="UniProtKB-KW"/>
</dbReference>
<dbReference type="Gene3D" id="1.10.268.10">
    <property type="entry name" value="Topoisomerase, domain 3"/>
    <property type="match status" value="1"/>
</dbReference>
<dbReference type="GO" id="GO:0003918">
    <property type="term" value="F:DNA topoisomerase type II (double strand cut, ATP-hydrolyzing) activity"/>
    <property type="evidence" value="ECO:0007669"/>
    <property type="project" value="UniProtKB-EC"/>
</dbReference>
<dbReference type="GO" id="GO:0005524">
    <property type="term" value="F:ATP binding"/>
    <property type="evidence" value="ECO:0007669"/>
    <property type="project" value="InterPro"/>
</dbReference>
<feature type="non-terminal residue" evidence="8">
    <location>
        <position position="781"/>
    </location>
</feature>
<dbReference type="InterPro" id="IPR002205">
    <property type="entry name" value="Topo_IIA_dom_A"/>
</dbReference>
<evidence type="ECO:0000256" key="4">
    <source>
        <dbReference type="ARBA" id="ARBA00023125"/>
    </source>
</evidence>
<dbReference type="InterPro" id="IPR035516">
    <property type="entry name" value="Gyrase/topoIV_suA_C"/>
</dbReference>
<keyword evidence="5 8" id="KW-0413">Isomerase</keyword>
<evidence type="ECO:0000256" key="2">
    <source>
        <dbReference type="ARBA" id="ARBA00012895"/>
    </source>
</evidence>
<reference evidence="8" key="1">
    <citation type="submission" date="2018-06" db="EMBL/GenBank/DDBJ databases">
        <authorList>
            <person name="Zhirakovskaya E."/>
        </authorList>
    </citation>
    <scope>NUCLEOTIDE SEQUENCE</scope>
</reference>
<organism evidence="8">
    <name type="scientific">hydrothermal vent metagenome</name>
    <dbReference type="NCBI Taxonomy" id="652676"/>
    <lineage>
        <taxon>unclassified sequences</taxon>
        <taxon>metagenomes</taxon>
        <taxon>ecological metagenomes</taxon>
    </lineage>
</organism>
<feature type="compositionally biased region" description="Polar residues" evidence="6">
    <location>
        <begin position="1"/>
        <end position="14"/>
    </location>
</feature>
<evidence type="ECO:0000256" key="6">
    <source>
        <dbReference type="SAM" id="MobiDB-lite"/>
    </source>
</evidence>
<dbReference type="Gene3D" id="3.90.199.10">
    <property type="entry name" value="Topoisomerase II, domain 5"/>
    <property type="match status" value="1"/>
</dbReference>
<dbReference type="GO" id="GO:0006265">
    <property type="term" value="P:DNA topological change"/>
    <property type="evidence" value="ECO:0007669"/>
    <property type="project" value="InterPro"/>
</dbReference>
<dbReference type="InterPro" id="IPR013757">
    <property type="entry name" value="Topo_IIA_A_a_sf"/>
</dbReference>
<proteinExistence type="inferred from homology"/>
<dbReference type="NCBIfam" id="NF004043">
    <property type="entry name" value="PRK05560.1"/>
    <property type="match status" value="1"/>
</dbReference>
<dbReference type="SUPFAM" id="SSF56719">
    <property type="entry name" value="Type II DNA topoisomerase"/>
    <property type="match status" value="1"/>
</dbReference>
<dbReference type="GO" id="GO:0005737">
    <property type="term" value="C:cytoplasm"/>
    <property type="evidence" value="ECO:0007669"/>
    <property type="project" value="TreeGrafter"/>
</dbReference>
<feature type="region of interest" description="Disordered" evidence="6">
    <location>
        <begin position="1"/>
        <end position="27"/>
    </location>
</feature>
<gene>
    <name evidence="8" type="ORF">MNBD_PLANCTO03-1820</name>
</gene>
<dbReference type="InterPro" id="IPR013760">
    <property type="entry name" value="Topo_IIA-like_dom_sf"/>
</dbReference>
<evidence type="ECO:0000256" key="1">
    <source>
        <dbReference type="ARBA" id="ARBA00008263"/>
    </source>
</evidence>
<dbReference type="InterPro" id="IPR006691">
    <property type="entry name" value="GyrA/parC_rep"/>
</dbReference>
<dbReference type="NCBIfam" id="NF004044">
    <property type="entry name" value="PRK05561.1"/>
    <property type="match status" value="1"/>
</dbReference>
<dbReference type="Pfam" id="PF00521">
    <property type="entry name" value="DNA_topoisoIV"/>
    <property type="match status" value="1"/>
</dbReference>
<dbReference type="InterPro" id="IPR050220">
    <property type="entry name" value="Type_II_DNA_Topoisomerases"/>
</dbReference>
<dbReference type="Gene3D" id="2.120.10.90">
    <property type="entry name" value="DNA gyrase/topoisomerase IV, subunit A, C-terminal"/>
    <property type="match status" value="1"/>
</dbReference>
<accession>A0A3B1DVS1</accession>
<keyword evidence="4" id="KW-0238">DNA-binding</keyword>
<dbReference type="CDD" id="cd00187">
    <property type="entry name" value="TOP4c"/>
    <property type="match status" value="1"/>
</dbReference>
<feature type="domain" description="Topo IIA-type catalytic" evidence="7">
    <location>
        <begin position="58"/>
        <end position="569"/>
    </location>
</feature>
<dbReference type="SMART" id="SM00434">
    <property type="entry name" value="TOP4c"/>
    <property type="match status" value="1"/>
</dbReference>
<dbReference type="PANTHER" id="PTHR43493">
    <property type="entry name" value="DNA GYRASE/TOPOISOMERASE SUBUNIT A"/>
    <property type="match status" value="1"/>
</dbReference>
<evidence type="ECO:0000259" key="7">
    <source>
        <dbReference type="PROSITE" id="PS52040"/>
    </source>
</evidence>
<dbReference type="PANTHER" id="PTHR43493:SF5">
    <property type="entry name" value="DNA GYRASE SUBUNIT A, CHLOROPLASTIC_MITOCHONDRIAL"/>
    <property type="match status" value="1"/>
</dbReference>
<keyword evidence="3" id="KW-0799">Topoisomerase</keyword>
<sequence>MSDTNGTPDENLNPTPDEGSETELSAPALGHVIDLKIEDELKDSYLTYAMSTIMDRALPDVRDGLKPSQRRILVAMNDLNLKPSRKHLKCAKIAGNTSGDYHPHGESVIYPTMVGMAQGWKMRVPLVAPQGNFGSIDGDPPAAMRYTEARMTHAAVEMLADIKLDTVDYQPNYDDRLMEPMVLPAKFPNVLINGGMGIAVGMATSLPPHNPTEIFDAIVRVIEDPDLTYLDLMADVVDEEGNIIRQGVKGPDFPTGGVIHGRRGILDAYETGRGKVSVRGVCHTEPAAGKDRVQLVIDSIPFGLMQMTLVERIVDVIRDERIVDVSDVRNESGREARTRIVLELKRGADPAVVENQLYRFTPLQMTFSIMNIVLVNRQPRTLGLKELIDCHIDHRVEVIRRRTAYLLREAKKKAHLLEGMIYAVCDIDEVIALIRSSRTRAEAIAKLAERRFRIPESHQHAAKIPARLMEKAASAEGVLLTKVQAEAIGAMRLIQLVGLEIEKLTNDYRALVEEIEGYEEILGDQGRVLSIIKDDIEEMKAKFASDRLTRIEDAAGDIDLASLIQVEDMAVTISHAGYAKRLPADTYSAQGRGGKGIRASDSKDDDFVEHVFVASTHDDLLCFTDTGRVFKLKVYELPEMSRTSKGRALVNLIDLKPGEKTRAYLSIKDFEQGSNFLTFISRGGIIKRTALKEYRNVNRSGLIAVSLKEGDALLDVLLTTGNDDIILVTSHGSAIRFNEQDARLMGRNAAGVKGIGLDGDNEVVGVVRVPMVEDSVGDLMT</sequence>
<evidence type="ECO:0000256" key="3">
    <source>
        <dbReference type="ARBA" id="ARBA00023029"/>
    </source>
</evidence>
<dbReference type="EMBL" id="UOGK01000224">
    <property type="protein sequence ID" value="VAX39340.1"/>
    <property type="molecule type" value="Genomic_DNA"/>
</dbReference>
<dbReference type="GO" id="GO:0009330">
    <property type="term" value="C:DNA topoisomerase type II (double strand cut, ATP-hydrolyzing) complex"/>
    <property type="evidence" value="ECO:0007669"/>
    <property type="project" value="TreeGrafter"/>
</dbReference>